<dbReference type="Gene3D" id="2.70.220.10">
    <property type="entry name" value="Ganglioside GM2 activator"/>
    <property type="match status" value="1"/>
</dbReference>
<dbReference type="AlphaFoldDB" id="A0AAD7C0B3"/>
<dbReference type="InterPro" id="IPR003172">
    <property type="entry name" value="ML_dom"/>
</dbReference>
<accession>A0AAD7C0B3</accession>
<feature type="non-terminal residue" evidence="9">
    <location>
        <position position="133"/>
    </location>
</feature>
<dbReference type="InterPro" id="IPR039670">
    <property type="entry name" value="NPC2-like"/>
</dbReference>
<dbReference type="EMBL" id="JARKIF010000007">
    <property type="protein sequence ID" value="KAJ7635262.1"/>
    <property type="molecule type" value="Genomic_DNA"/>
</dbReference>
<dbReference type="GO" id="GO:0032934">
    <property type="term" value="F:sterol binding"/>
    <property type="evidence" value="ECO:0007669"/>
    <property type="project" value="InterPro"/>
</dbReference>
<dbReference type="Pfam" id="PF02221">
    <property type="entry name" value="E1_DerP2_DerF2"/>
    <property type="match status" value="1"/>
</dbReference>
<evidence type="ECO:0000256" key="6">
    <source>
        <dbReference type="ARBA" id="ARBA00022729"/>
    </source>
</evidence>
<dbReference type="GO" id="GO:0015918">
    <property type="term" value="P:sterol transport"/>
    <property type="evidence" value="ECO:0007669"/>
    <property type="project" value="InterPro"/>
</dbReference>
<dbReference type="InterPro" id="IPR014756">
    <property type="entry name" value="Ig_E-set"/>
</dbReference>
<keyword evidence="6" id="KW-0732">Signal</keyword>
<evidence type="ECO:0000256" key="4">
    <source>
        <dbReference type="ARBA" id="ARBA00016056"/>
    </source>
</evidence>
<dbReference type="Proteomes" id="UP001221142">
    <property type="component" value="Unassembled WGS sequence"/>
</dbReference>
<dbReference type="PANTHER" id="PTHR11306:SF0">
    <property type="entry name" value="PHOSPHATIDYLGLYCEROL_PHOSPHATIDYLINOSITOL TRANSFER PROTEIN"/>
    <property type="match status" value="1"/>
</dbReference>
<keyword evidence="5" id="KW-0813">Transport</keyword>
<evidence type="ECO:0000313" key="10">
    <source>
        <dbReference type="Proteomes" id="UP001221142"/>
    </source>
</evidence>
<comment type="subunit">
    <text evidence="3">Monomer.</text>
</comment>
<dbReference type="PANTHER" id="PTHR11306">
    <property type="entry name" value="NIEMANN PICK TYPE C2 PROTEIN NPC2-RELATED"/>
    <property type="match status" value="1"/>
</dbReference>
<comment type="caution">
    <text evidence="9">The sequence shown here is derived from an EMBL/GenBank/DDBJ whole genome shotgun (WGS) entry which is preliminary data.</text>
</comment>
<evidence type="ECO:0000256" key="3">
    <source>
        <dbReference type="ARBA" id="ARBA00011245"/>
    </source>
</evidence>
<evidence type="ECO:0000256" key="1">
    <source>
        <dbReference type="ARBA" id="ARBA00002053"/>
    </source>
</evidence>
<evidence type="ECO:0000256" key="5">
    <source>
        <dbReference type="ARBA" id="ARBA00022448"/>
    </source>
</evidence>
<dbReference type="InterPro" id="IPR036846">
    <property type="entry name" value="GM2-AP_sf"/>
</dbReference>
<evidence type="ECO:0000259" key="8">
    <source>
        <dbReference type="SMART" id="SM00737"/>
    </source>
</evidence>
<dbReference type="SUPFAM" id="SSF81296">
    <property type="entry name" value="E set domains"/>
    <property type="match status" value="1"/>
</dbReference>
<comment type="function">
    <text evidence="1">Catalyzes the intermembrane transfer of phosphatidylglycerol and phosphatidylinositol.</text>
</comment>
<evidence type="ECO:0000256" key="7">
    <source>
        <dbReference type="ARBA" id="ARBA00023055"/>
    </source>
</evidence>
<organism evidence="9 10">
    <name type="scientific">Roridomyces roridus</name>
    <dbReference type="NCBI Taxonomy" id="1738132"/>
    <lineage>
        <taxon>Eukaryota</taxon>
        <taxon>Fungi</taxon>
        <taxon>Dikarya</taxon>
        <taxon>Basidiomycota</taxon>
        <taxon>Agaricomycotina</taxon>
        <taxon>Agaricomycetes</taxon>
        <taxon>Agaricomycetidae</taxon>
        <taxon>Agaricales</taxon>
        <taxon>Marasmiineae</taxon>
        <taxon>Mycenaceae</taxon>
        <taxon>Roridomyces</taxon>
    </lineage>
</organism>
<comment type="similarity">
    <text evidence="2">Belongs to the NPC2 family.</text>
</comment>
<keyword evidence="7" id="KW-0445">Lipid transport</keyword>
<evidence type="ECO:0000256" key="2">
    <source>
        <dbReference type="ARBA" id="ARBA00006370"/>
    </source>
</evidence>
<reference evidence="9" key="1">
    <citation type="submission" date="2023-03" db="EMBL/GenBank/DDBJ databases">
        <title>Massive genome expansion in bonnet fungi (Mycena s.s.) driven by repeated elements and novel gene families across ecological guilds.</title>
        <authorList>
            <consortium name="Lawrence Berkeley National Laboratory"/>
            <person name="Harder C.B."/>
            <person name="Miyauchi S."/>
            <person name="Viragh M."/>
            <person name="Kuo A."/>
            <person name="Thoen E."/>
            <person name="Andreopoulos B."/>
            <person name="Lu D."/>
            <person name="Skrede I."/>
            <person name="Drula E."/>
            <person name="Henrissat B."/>
            <person name="Morin E."/>
            <person name="Kohler A."/>
            <person name="Barry K."/>
            <person name="LaButti K."/>
            <person name="Morin E."/>
            <person name="Salamov A."/>
            <person name="Lipzen A."/>
            <person name="Mereny Z."/>
            <person name="Hegedus B."/>
            <person name="Baldrian P."/>
            <person name="Stursova M."/>
            <person name="Weitz H."/>
            <person name="Taylor A."/>
            <person name="Grigoriev I.V."/>
            <person name="Nagy L.G."/>
            <person name="Martin F."/>
            <person name="Kauserud H."/>
        </authorList>
    </citation>
    <scope>NUCLEOTIDE SEQUENCE</scope>
    <source>
        <strain evidence="9">9284</strain>
    </source>
</reference>
<feature type="domain" description="MD-2-related lipid-recognition" evidence="8">
    <location>
        <begin position="6"/>
        <end position="129"/>
    </location>
</feature>
<sequence length="133" mass="14533">FDSWGYTDCAGADLDAVQIQSISVSPDPPKIGEKLTVIIDAEVKEVIEEGANADVTVKFGRIKLPKTRFDLCEEARKANAMISCPVEPGVYQIVQSVDLPKEVPKAKYTIDVDAYTVTEHPMACLEFAVQFGP</sequence>
<evidence type="ECO:0000313" key="9">
    <source>
        <dbReference type="EMBL" id="KAJ7635262.1"/>
    </source>
</evidence>
<protein>
    <recommendedName>
        <fullName evidence="4">Phosphatidylglycerol/phosphatidylinositol transfer protein</fullName>
    </recommendedName>
</protein>
<proteinExistence type="inferred from homology"/>
<keyword evidence="10" id="KW-1185">Reference proteome</keyword>
<dbReference type="SMART" id="SM00737">
    <property type="entry name" value="ML"/>
    <property type="match status" value="1"/>
</dbReference>
<gene>
    <name evidence="9" type="ORF">FB45DRAFT_1143383</name>
</gene>
<name>A0AAD7C0B3_9AGAR</name>